<dbReference type="AlphaFoldDB" id="A0A2A6DVR9"/>
<dbReference type="PANTHER" id="PTHR10963">
    <property type="entry name" value="GLYCOSYL HYDROLASE-RELATED"/>
    <property type="match status" value="1"/>
</dbReference>
<feature type="domain" description="GH16" evidence="3">
    <location>
        <begin position="18"/>
        <end position="283"/>
    </location>
</feature>
<comment type="caution">
    <text evidence="4">The sequence shown here is derived from an EMBL/GenBank/DDBJ whole genome shotgun (WGS) entry which is preliminary data.</text>
</comment>
<dbReference type="Pfam" id="PF00722">
    <property type="entry name" value="Glyco_hydro_16"/>
    <property type="match status" value="1"/>
</dbReference>
<dbReference type="PROSITE" id="PS51762">
    <property type="entry name" value="GH16_2"/>
    <property type="match status" value="1"/>
</dbReference>
<organism evidence="4 5">
    <name type="scientific">Candidatus Reconcilbacillus cellulovorans</name>
    <dbReference type="NCBI Taxonomy" id="1906605"/>
    <lineage>
        <taxon>Bacteria</taxon>
        <taxon>Bacillati</taxon>
        <taxon>Bacillota</taxon>
        <taxon>Bacilli</taxon>
        <taxon>Bacillales</taxon>
        <taxon>Paenibacillaceae</taxon>
        <taxon>Candidatus Reconcilbacillus</taxon>
    </lineage>
</organism>
<dbReference type="GO" id="GO:0005975">
    <property type="term" value="P:carbohydrate metabolic process"/>
    <property type="evidence" value="ECO:0007669"/>
    <property type="project" value="InterPro"/>
</dbReference>
<feature type="non-terminal residue" evidence="4">
    <location>
        <position position="332"/>
    </location>
</feature>
<evidence type="ECO:0000313" key="5">
    <source>
        <dbReference type="Proteomes" id="UP000243688"/>
    </source>
</evidence>
<sequence>MNKKLAVLLISFLIFNPVGWGPASSPPSAAAADTWQLVWSDEFDGPNGSAPDPTKWNLIDAGGGFGNNELQYYTRRRDNSYLENGSLVIVAKKENYNNHAYTSAKLTSQYKGDWKYGRFEIRAKLPYGRGMWPAIWMMPTDSVYGGWPKSGEIDIMENRGDQMNKVSGTIHYGNDWPNNQWSGADYFLPAGQSFADAYHTFAVEWEEGVIRWYVDGVLYSTKTSWFTPSAPYPAPFDQRFYLILNLAIGGPNTPFTGFTNPDDSVLPQKFYIDYVRVYAKTSSGGGSLVALDRTGWTATSSPAGSGAANMLDGSLSTRWTTGTAMAPGQYVI</sequence>
<feature type="chain" id="PRO_5038720203" description="GH16 domain-containing protein" evidence="2">
    <location>
        <begin position="21"/>
        <end position="332"/>
    </location>
</feature>
<dbReference type="InterPro" id="IPR008979">
    <property type="entry name" value="Galactose-bd-like_sf"/>
</dbReference>
<dbReference type="EMBL" id="MOXJ01000081">
    <property type="protein sequence ID" value="PDO09168.1"/>
    <property type="molecule type" value="Genomic_DNA"/>
</dbReference>
<accession>A0A2A6DVR9</accession>
<dbReference type="InterPro" id="IPR013320">
    <property type="entry name" value="ConA-like_dom_sf"/>
</dbReference>
<dbReference type="SUPFAM" id="SSF49899">
    <property type="entry name" value="Concanavalin A-like lectins/glucanases"/>
    <property type="match status" value="1"/>
</dbReference>
<evidence type="ECO:0000256" key="1">
    <source>
        <dbReference type="ARBA" id="ARBA00006865"/>
    </source>
</evidence>
<dbReference type="PANTHER" id="PTHR10963:SF55">
    <property type="entry name" value="GLYCOSIDE HYDROLASE FAMILY 16 PROTEIN"/>
    <property type="match status" value="1"/>
</dbReference>
<gene>
    <name evidence="4" type="ORF">BLM47_14120</name>
</gene>
<feature type="signal peptide" evidence="2">
    <location>
        <begin position="1"/>
        <end position="20"/>
    </location>
</feature>
<comment type="similarity">
    <text evidence="1">Belongs to the glycosyl hydrolase 16 family.</text>
</comment>
<keyword evidence="2" id="KW-0732">Signal</keyword>
<evidence type="ECO:0000259" key="3">
    <source>
        <dbReference type="PROSITE" id="PS51762"/>
    </source>
</evidence>
<evidence type="ECO:0000313" key="4">
    <source>
        <dbReference type="EMBL" id="PDO09168.1"/>
    </source>
</evidence>
<evidence type="ECO:0000256" key="2">
    <source>
        <dbReference type="SAM" id="SignalP"/>
    </source>
</evidence>
<name>A0A2A6DVR9_9BACL</name>
<protein>
    <recommendedName>
        <fullName evidence="3">GH16 domain-containing protein</fullName>
    </recommendedName>
</protein>
<dbReference type="InterPro" id="IPR050546">
    <property type="entry name" value="Glycosyl_Hydrlase_16"/>
</dbReference>
<dbReference type="InterPro" id="IPR000757">
    <property type="entry name" value="Beta-glucanase-like"/>
</dbReference>
<reference evidence="4 5" key="1">
    <citation type="submission" date="2016-12" db="EMBL/GenBank/DDBJ databases">
        <title>Candidatus Reconcilibacillus cellulovorans genome.</title>
        <authorList>
            <person name="Kolinko S."/>
            <person name="Wu Y.-W."/>
            <person name="Tachea F."/>
            <person name="Denzel E."/>
            <person name="Hiras J."/>
            <person name="Baecker N."/>
            <person name="Chan L.J."/>
            <person name="Eichorst S.A."/>
            <person name="Frey D."/>
            <person name="Adams P.D."/>
            <person name="Pray T."/>
            <person name="Tanjore D."/>
            <person name="Petzold C.J."/>
            <person name="Gladden J.M."/>
            <person name="Simmons B.A."/>
            <person name="Singer S.W."/>
        </authorList>
    </citation>
    <scope>NUCLEOTIDE SEQUENCE [LARGE SCALE GENOMIC DNA]</scope>
    <source>
        <strain evidence="4">JTherm</strain>
    </source>
</reference>
<dbReference type="CDD" id="cd08023">
    <property type="entry name" value="GH16_laminarinase_like"/>
    <property type="match status" value="1"/>
</dbReference>
<dbReference type="Proteomes" id="UP000243688">
    <property type="component" value="Unassembled WGS sequence"/>
</dbReference>
<dbReference type="SUPFAM" id="SSF49785">
    <property type="entry name" value="Galactose-binding domain-like"/>
    <property type="match status" value="1"/>
</dbReference>
<dbReference type="GO" id="GO:0004553">
    <property type="term" value="F:hydrolase activity, hydrolyzing O-glycosyl compounds"/>
    <property type="evidence" value="ECO:0007669"/>
    <property type="project" value="InterPro"/>
</dbReference>
<proteinExistence type="inferred from homology"/>
<dbReference type="Gene3D" id="2.60.120.200">
    <property type="match status" value="1"/>
</dbReference>